<proteinExistence type="inferred from homology"/>
<comment type="caution">
    <text evidence="11">The sequence shown here is derived from an EMBL/GenBank/DDBJ whole genome shotgun (WGS) entry which is preliminary data.</text>
</comment>
<evidence type="ECO:0000256" key="3">
    <source>
        <dbReference type="ARBA" id="ARBA00022737"/>
    </source>
</evidence>
<dbReference type="Gene3D" id="3.80.10.10">
    <property type="entry name" value="Ribonuclease Inhibitor"/>
    <property type="match status" value="2"/>
</dbReference>
<dbReference type="Pfam" id="PF00931">
    <property type="entry name" value="NB-ARC"/>
    <property type="match status" value="1"/>
</dbReference>
<comment type="similarity">
    <text evidence="1">Belongs to the disease resistance NB-LRR family.</text>
</comment>
<dbReference type="GO" id="GO:0009626">
    <property type="term" value="P:plant-type hypersensitive response"/>
    <property type="evidence" value="ECO:0007669"/>
    <property type="project" value="UniProtKB-ARBA"/>
</dbReference>
<dbReference type="Gene3D" id="1.10.10.10">
    <property type="entry name" value="Winged helix-like DNA-binding domain superfamily/Winged helix DNA-binding domain"/>
    <property type="match status" value="1"/>
</dbReference>
<dbReference type="PROSITE" id="PS51450">
    <property type="entry name" value="LRR"/>
    <property type="match status" value="1"/>
</dbReference>
<dbReference type="Gene3D" id="1.10.8.430">
    <property type="entry name" value="Helical domain of apoptotic protease-activating factors"/>
    <property type="match status" value="1"/>
</dbReference>
<dbReference type="InterPro" id="IPR041118">
    <property type="entry name" value="Rx_N"/>
</dbReference>
<dbReference type="Gene3D" id="1.20.5.4130">
    <property type="match status" value="1"/>
</dbReference>
<sequence length="1295" mass="148125">MTIEATIAGAALKIVLNKLTTLLEKEYKLLKGLKHEVESLKYELENMHAYLEKLPDLEEELDVQGKLWRKEVRELSYIVEDCLDKYMLRAEQERRMGFIDRSLSLYSSAKAHRKIAKEIQRLKVRTVDAGKRRERFKIGELGTTSSKVTIDRRLPEFAESNGLVGIEEPKETIIRWLADDGERVKVVSIVGSGGLGKTTLAMEVYRTIKERENFDCCASVSVTQNLDIKRLLGDIISQVQPDQNVHSYAHEELLARKLATFLEKKRYLIVIDDIWNVEAWEQLKFVLLIKCQHGRIITTTRIKKVAESCLSGFSGHSYEIKPLSDADSRKLFLNRISGSKQNYLQELQEAFTETLKRCGGLPLAITSISSLLSTKSNTTEMLDTMREYLSSGAEVNSDVQRMRKILLLSYSDLPSHLKLCFLYLSTFPEDYNINKRYLVWRWIAEGFITTETDKSLQDIGEDNFNELINRSLIMPAEIQCDGTVQACRVHDVVLELLISQSKQENFVSVLNGNNLRPFSKSSRSRWLSIQSKKIHLIKPDVLKCSPHLRSLTIFGSVKEMPQLKDLHVLRVLDIEHGECLENSHVEHIGTLVQMKYLRIGNTNISKLPKQIGDLLYLEILDLRCNKIRSLPASVVRLEKLVCLLVDVMVSLPDGIGNMKSLEVLSDLNVCQNSLTVIEELGNLDKLWELQIYWNPYDRAGEVQDFKKILIKSLQKLGTQNLKSLCINGDDSRQELVEACCSLSVLQKLTDEGEHICRIPSQINILVRLTWLSVCVCEILEEDLRMLGNIPALAVLKIHMNNTPGKIIRIGGRERFQKLKEFFFHCSFGKGVEFSPGAMPILHKFHLKIGQWEETYRYGNFNIGLEHLQCLHHANVVINCLGADGRDVMTFEKSMRDAISIAPRRPTLQITRWKEHHMTAPRFVTMPGAPTVLVDGLCRLIKGQYRKKSATEKTTEKMEPLQNKLVLKKRVLQEDDAANQTLKSDIAAQLPEAVTEPGNSMESRQPINFNNLLGASPEVLDEGCVMNFLVKTEGTYKFELEEGFVSAIILMNVHFSTYEKLEEYVRKVSAIKHEHITPALGYYFLDSDHDHFMLFYDYEGITNLYTLIHGKQFDDQVRLDWEKRSSIALSVVRAVSYIHSTDATAFHGNINSSNIVLSDNYEARISCHTIFPMNVGEYEKGQPHDVLCFGVLLLELLTGNVVKTYQLLIEYLRRITSVTWEQWATFFDRNLLVNRNVELEMVRFMKLAIDCCAKKTVLRLSMSDVAQRIEKIQRSRGLPVAQRIEEIQRSRGLPWC</sequence>
<dbReference type="SUPFAM" id="SSF56112">
    <property type="entry name" value="Protein kinase-like (PK-like)"/>
    <property type="match status" value="1"/>
</dbReference>
<dbReference type="InterPro" id="IPR058922">
    <property type="entry name" value="WHD_DRP"/>
</dbReference>
<gene>
    <name evidence="11" type="ORF">E2562_023013</name>
</gene>
<dbReference type="InterPro" id="IPR011009">
    <property type="entry name" value="Kinase-like_dom_sf"/>
</dbReference>
<keyword evidence="5" id="KW-0611">Plant defense</keyword>
<dbReference type="InterPro" id="IPR002182">
    <property type="entry name" value="NB-ARC"/>
</dbReference>
<dbReference type="InterPro" id="IPR001611">
    <property type="entry name" value="Leu-rich_rpt"/>
</dbReference>
<dbReference type="CDD" id="cd14798">
    <property type="entry name" value="RX-CC_like"/>
    <property type="match status" value="1"/>
</dbReference>
<feature type="domain" description="NB-ARC" evidence="7">
    <location>
        <begin position="167"/>
        <end position="334"/>
    </location>
</feature>
<evidence type="ECO:0000313" key="11">
    <source>
        <dbReference type="EMBL" id="KAF0929659.1"/>
    </source>
</evidence>
<dbReference type="GO" id="GO:0043531">
    <property type="term" value="F:ADP binding"/>
    <property type="evidence" value="ECO:0007669"/>
    <property type="project" value="InterPro"/>
</dbReference>
<dbReference type="Pfam" id="PF23559">
    <property type="entry name" value="WHD_DRP"/>
    <property type="match status" value="1"/>
</dbReference>
<dbReference type="Pfam" id="PF23598">
    <property type="entry name" value="LRR_14"/>
    <property type="match status" value="1"/>
</dbReference>
<dbReference type="InterPro" id="IPR038005">
    <property type="entry name" value="RX-like_CC"/>
</dbReference>
<dbReference type="PANTHER" id="PTHR23155">
    <property type="entry name" value="DISEASE RESISTANCE PROTEIN RP"/>
    <property type="match status" value="1"/>
</dbReference>
<dbReference type="Proteomes" id="UP000479710">
    <property type="component" value="Unassembled WGS sequence"/>
</dbReference>
<evidence type="ECO:0000259" key="9">
    <source>
        <dbReference type="Pfam" id="PF23559"/>
    </source>
</evidence>
<dbReference type="GO" id="GO:0042742">
    <property type="term" value="P:defense response to bacterium"/>
    <property type="evidence" value="ECO:0007669"/>
    <property type="project" value="UniProtKB-ARBA"/>
</dbReference>
<dbReference type="Gene3D" id="3.40.50.300">
    <property type="entry name" value="P-loop containing nucleotide triphosphate hydrolases"/>
    <property type="match status" value="1"/>
</dbReference>
<keyword evidence="2" id="KW-0433">Leucine-rich repeat</keyword>
<feature type="domain" description="Disease resistance N-terminal" evidence="8">
    <location>
        <begin position="11"/>
        <end position="98"/>
    </location>
</feature>
<dbReference type="SUPFAM" id="SSF52540">
    <property type="entry name" value="P-loop containing nucleoside triphosphate hydrolases"/>
    <property type="match status" value="1"/>
</dbReference>
<organism evidence="11 12">
    <name type="scientific">Oryza meyeriana var. granulata</name>
    <dbReference type="NCBI Taxonomy" id="110450"/>
    <lineage>
        <taxon>Eukaryota</taxon>
        <taxon>Viridiplantae</taxon>
        <taxon>Streptophyta</taxon>
        <taxon>Embryophyta</taxon>
        <taxon>Tracheophyta</taxon>
        <taxon>Spermatophyta</taxon>
        <taxon>Magnoliopsida</taxon>
        <taxon>Liliopsida</taxon>
        <taxon>Poales</taxon>
        <taxon>Poaceae</taxon>
        <taxon>BOP clade</taxon>
        <taxon>Oryzoideae</taxon>
        <taxon>Oryzeae</taxon>
        <taxon>Oryzinae</taxon>
        <taxon>Oryza</taxon>
        <taxon>Oryza meyeriana</taxon>
    </lineage>
</organism>
<evidence type="ECO:0000256" key="4">
    <source>
        <dbReference type="ARBA" id="ARBA00022741"/>
    </source>
</evidence>
<dbReference type="InterPro" id="IPR032675">
    <property type="entry name" value="LRR_dom_sf"/>
</dbReference>
<reference evidence="11 12" key="1">
    <citation type="submission" date="2019-11" db="EMBL/GenBank/DDBJ databases">
        <title>Whole genome sequence of Oryza granulata.</title>
        <authorList>
            <person name="Li W."/>
        </authorList>
    </citation>
    <scope>NUCLEOTIDE SEQUENCE [LARGE SCALE GENOMIC DNA]</scope>
    <source>
        <strain evidence="12">cv. Menghai</strain>
        <tissue evidence="11">Leaf</tissue>
    </source>
</reference>
<evidence type="ECO:0008006" key="13">
    <source>
        <dbReference type="Google" id="ProtNLM"/>
    </source>
</evidence>
<evidence type="ECO:0000256" key="2">
    <source>
        <dbReference type="ARBA" id="ARBA00022614"/>
    </source>
</evidence>
<feature type="domain" description="Disease resistance R13L4/SHOC-2-like LRR" evidence="10">
    <location>
        <begin position="547"/>
        <end position="907"/>
    </location>
</feature>
<dbReference type="FunFam" id="3.40.50.300:FF:001091">
    <property type="entry name" value="Probable disease resistance protein At1g61300"/>
    <property type="match status" value="1"/>
</dbReference>
<dbReference type="InterPro" id="IPR027417">
    <property type="entry name" value="P-loop_NTPase"/>
</dbReference>
<dbReference type="PRINTS" id="PR00364">
    <property type="entry name" value="DISEASERSIST"/>
</dbReference>
<dbReference type="InterPro" id="IPR042197">
    <property type="entry name" value="Apaf_helical"/>
</dbReference>
<accession>A0A6G1EYJ6</accession>
<evidence type="ECO:0000256" key="6">
    <source>
        <dbReference type="ARBA" id="ARBA00023054"/>
    </source>
</evidence>
<name>A0A6G1EYJ6_9ORYZ</name>
<dbReference type="FunFam" id="1.10.10.10:FF:000322">
    <property type="entry name" value="Probable disease resistance protein At1g63360"/>
    <property type="match status" value="1"/>
</dbReference>
<evidence type="ECO:0000256" key="1">
    <source>
        <dbReference type="ARBA" id="ARBA00008894"/>
    </source>
</evidence>
<evidence type="ECO:0000256" key="5">
    <source>
        <dbReference type="ARBA" id="ARBA00022821"/>
    </source>
</evidence>
<dbReference type="Gene3D" id="1.10.510.10">
    <property type="entry name" value="Transferase(Phosphotransferase) domain 1"/>
    <property type="match status" value="2"/>
</dbReference>
<dbReference type="PANTHER" id="PTHR23155:SF1228">
    <property type="entry name" value="NB-ARC DOMAIN CONTAINING PROTEIN, EXPRESSED"/>
    <property type="match status" value="1"/>
</dbReference>
<evidence type="ECO:0000259" key="8">
    <source>
        <dbReference type="Pfam" id="PF18052"/>
    </source>
</evidence>
<feature type="domain" description="Disease resistance protein winged helix" evidence="9">
    <location>
        <begin position="427"/>
        <end position="496"/>
    </location>
</feature>
<keyword evidence="6" id="KW-0175">Coiled coil</keyword>
<dbReference type="EMBL" id="SPHZ02000002">
    <property type="protein sequence ID" value="KAF0929659.1"/>
    <property type="molecule type" value="Genomic_DNA"/>
</dbReference>
<keyword evidence="3" id="KW-0677">Repeat</keyword>
<dbReference type="Pfam" id="PF18052">
    <property type="entry name" value="Rx_N"/>
    <property type="match status" value="1"/>
</dbReference>
<keyword evidence="4" id="KW-0547">Nucleotide-binding</keyword>
<keyword evidence="12" id="KW-1185">Reference proteome</keyword>
<evidence type="ECO:0000313" key="12">
    <source>
        <dbReference type="Proteomes" id="UP000479710"/>
    </source>
</evidence>
<dbReference type="OrthoDB" id="660555at2759"/>
<protein>
    <recommendedName>
        <fullName evidence="13">Protein kinase domain-containing protein</fullName>
    </recommendedName>
</protein>
<dbReference type="InterPro" id="IPR055414">
    <property type="entry name" value="LRR_R13L4/SHOC2-like"/>
</dbReference>
<evidence type="ECO:0000259" key="10">
    <source>
        <dbReference type="Pfam" id="PF23598"/>
    </source>
</evidence>
<dbReference type="InterPro" id="IPR044974">
    <property type="entry name" value="Disease_R_plants"/>
</dbReference>
<dbReference type="InterPro" id="IPR036388">
    <property type="entry name" value="WH-like_DNA-bd_sf"/>
</dbReference>
<evidence type="ECO:0000259" key="7">
    <source>
        <dbReference type="Pfam" id="PF00931"/>
    </source>
</evidence>
<dbReference type="SUPFAM" id="SSF52058">
    <property type="entry name" value="L domain-like"/>
    <property type="match status" value="1"/>
</dbReference>
<dbReference type="GO" id="GO:0002758">
    <property type="term" value="P:innate immune response-activating signaling pathway"/>
    <property type="evidence" value="ECO:0007669"/>
    <property type="project" value="UniProtKB-ARBA"/>
</dbReference>